<name>A0A656D626_KRYT1</name>
<dbReference type="RefSeq" id="WP_072150037.1">
    <property type="nucleotide sequence ID" value="NZ_CZVU01000018.1"/>
</dbReference>
<dbReference type="GO" id="GO:0006799">
    <property type="term" value="P:polyphosphate biosynthetic process"/>
    <property type="evidence" value="ECO:0007669"/>
    <property type="project" value="UniProtKB-ARBA"/>
</dbReference>
<sequence length="240" mass="28675">MKRVELKYLVGVELYDRLKSEIAPFVVEDRVDYAVRSIYFDTSNFDYYNDKVEGLEVRKKVRIRVYDVQRDNSLAFLEIKRKHGLTIFKNRAPVFYSNLDDLLKTGDIERYVLNLEPLSKENARKFLYHLYAYNLKPVVLVTYNRDAFHGKFNPLLRITFDRNLRSLLNPKISDIFVEDILKFVMFDFFIMEVKSPSQVLPVWLRSIIYNYELKLVSFSKYVICLDSHDILSQKIELLRR</sequence>
<evidence type="ECO:0000313" key="3">
    <source>
        <dbReference type="Proteomes" id="UP000243065"/>
    </source>
</evidence>
<dbReference type="CDD" id="cd07750">
    <property type="entry name" value="PolyPPase_VTC_like"/>
    <property type="match status" value="1"/>
</dbReference>
<dbReference type="EMBL" id="CZVU01000018">
    <property type="protein sequence ID" value="CUS99253.1"/>
    <property type="molecule type" value="Genomic_DNA"/>
</dbReference>
<gene>
    <name evidence="2" type="ORF">JGI24_00578</name>
</gene>
<dbReference type="InterPro" id="IPR042267">
    <property type="entry name" value="VTC_sf"/>
</dbReference>
<proteinExistence type="predicted"/>
<evidence type="ECO:0000259" key="1">
    <source>
        <dbReference type="Pfam" id="PF09359"/>
    </source>
</evidence>
<reference evidence="2 3" key="1">
    <citation type="submission" date="2015-11" db="EMBL/GenBank/DDBJ databases">
        <authorList>
            <person name="Varghese N."/>
        </authorList>
    </citation>
    <scope>NUCLEOTIDE SEQUENCE [LARGE SCALE GENOMIC DNA]</scope>
    <source>
        <strain evidence="2 3">JGI-24</strain>
    </source>
</reference>
<keyword evidence="3" id="KW-1185">Reference proteome</keyword>
<dbReference type="Pfam" id="PF09359">
    <property type="entry name" value="VTC"/>
    <property type="match status" value="1"/>
</dbReference>
<dbReference type="AlphaFoldDB" id="A0A656D626"/>
<evidence type="ECO:0000313" key="2">
    <source>
        <dbReference type="EMBL" id="CUS99253.1"/>
    </source>
</evidence>
<feature type="domain" description="VTC" evidence="1">
    <location>
        <begin position="3"/>
        <end position="225"/>
    </location>
</feature>
<dbReference type="OrthoDB" id="9784042at2"/>
<dbReference type="Proteomes" id="UP000243065">
    <property type="component" value="Unassembled WGS sequence"/>
</dbReference>
<dbReference type="InterPro" id="IPR018966">
    <property type="entry name" value="VTC_domain"/>
</dbReference>
<accession>A0A656D626</accession>
<protein>
    <submittedName>
        <fullName evidence="2">VTC domain-containing protein</fullName>
    </submittedName>
</protein>
<organism evidence="2 3">
    <name type="scientific">Kryptobacter tengchongensis</name>
    <dbReference type="NCBI Taxonomy" id="1643429"/>
    <lineage>
        <taxon>Bacteria</taxon>
        <taxon>Pseudomonadati</taxon>
        <taxon>Candidatus Kryptoniota</taxon>
        <taxon>Candidatus Kryptobacter</taxon>
    </lineage>
</organism>
<dbReference type="Gene3D" id="3.20.100.30">
    <property type="entry name" value="VTC, catalytic tunnel domain"/>
    <property type="match status" value="1"/>
</dbReference>